<dbReference type="RefSeq" id="WP_345587510.1">
    <property type="nucleotide sequence ID" value="NZ_BAABJG010000010.1"/>
</dbReference>
<name>A0ABW3UYS8_9BACL</name>
<comment type="caution">
    <text evidence="1">The sequence shown here is derived from an EMBL/GenBank/DDBJ whole genome shotgun (WGS) entry which is preliminary data.</text>
</comment>
<dbReference type="SUPFAM" id="SSF81301">
    <property type="entry name" value="Nucleotidyltransferase"/>
    <property type="match status" value="1"/>
</dbReference>
<dbReference type="InterPro" id="IPR043519">
    <property type="entry name" value="NT_sf"/>
</dbReference>
<evidence type="ECO:0008006" key="3">
    <source>
        <dbReference type="Google" id="ProtNLM"/>
    </source>
</evidence>
<dbReference type="Gene3D" id="1.20.120.330">
    <property type="entry name" value="Nucleotidyltransferases domain 2"/>
    <property type="match status" value="1"/>
</dbReference>
<dbReference type="Proteomes" id="UP001597180">
    <property type="component" value="Unassembled WGS sequence"/>
</dbReference>
<gene>
    <name evidence="1" type="ORF">ACFQ4B_31950</name>
</gene>
<proteinExistence type="predicted"/>
<sequence length="373" mass="43621">MDVFAVAELLVQRIRKHYPQDIAIAGYYGSYLQGRATERSDLDFFFIPATDRGQEVELQFIIDGIGFDFWPIRWERAEKMAAFENWSTTIIVDCELLYVRSEEDYARFLGLRDKIASMKEPDQADGLLDKAEAVLHNGLLYLTKMRLAGGSLDLSYCRMLAHEVIVSLFESLALVNQTYYTRMWGHFREQVRSLPIQPESLDSCLDTVMFSRSTTEIMQACEQMTRDMMHLLANKRKNRRGSRSRSYQERMKGYYEETKGLLNKMLTACEQGHYETAYFTAIHVQDSLAQILYEAEEGQKPPLLDLGDYRRYYQRFDYPDMIALLDPDDFEPLRTAVLEMDERLERHLRSEEVTIRQFHSVADFECYLNGLHP</sequence>
<evidence type="ECO:0000313" key="1">
    <source>
        <dbReference type="EMBL" id="MFD1224734.1"/>
    </source>
</evidence>
<evidence type="ECO:0000313" key="2">
    <source>
        <dbReference type="Proteomes" id="UP001597180"/>
    </source>
</evidence>
<organism evidence="1 2">
    <name type="scientific">Paenibacillus vulneris</name>
    <dbReference type="NCBI Taxonomy" id="1133364"/>
    <lineage>
        <taxon>Bacteria</taxon>
        <taxon>Bacillati</taxon>
        <taxon>Bacillota</taxon>
        <taxon>Bacilli</taxon>
        <taxon>Bacillales</taxon>
        <taxon>Paenibacillaceae</taxon>
        <taxon>Paenibacillus</taxon>
    </lineage>
</organism>
<accession>A0ABW3UYS8</accession>
<protein>
    <recommendedName>
        <fullName evidence="3">Polymerase nucleotidyl transferase domain-containing protein</fullName>
    </recommendedName>
</protein>
<dbReference type="Gene3D" id="3.30.460.10">
    <property type="entry name" value="Beta Polymerase, domain 2"/>
    <property type="match status" value="1"/>
</dbReference>
<keyword evidence="2" id="KW-1185">Reference proteome</keyword>
<dbReference type="EMBL" id="JBHTLU010000047">
    <property type="protein sequence ID" value="MFD1224734.1"/>
    <property type="molecule type" value="Genomic_DNA"/>
</dbReference>
<reference evidence="2" key="1">
    <citation type="journal article" date="2019" name="Int. J. Syst. Evol. Microbiol.">
        <title>The Global Catalogue of Microorganisms (GCM) 10K type strain sequencing project: providing services to taxonomists for standard genome sequencing and annotation.</title>
        <authorList>
            <consortium name="The Broad Institute Genomics Platform"/>
            <consortium name="The Broad Institute Genome Sequencing Center for Infectious Disease"/>
            <person name="Wu L."/>
            <person name="Ma J."/>
        </authorList>
    </citation>
    <scope>NUCLEOTIDE SEQUENCE [LARGE SCALE GENOMIC DNA]</scope>
    <source>
        <strain evidence="2">CCUG 53270</strain>
    </source>
</reference>
<dbReference type="CDD" id="cd05403">
    <property type="entry name" value="NT_KNTase_like"/>
    <property type="match status" value="1"/>
</dbReference>